<dbReference type="AlphaFoldDB" id="A0A0F9H5I9"/>
<gene>
    <name evidence="1" type="ORF">LCGC14_1745390</name>
</gene>
<dbReference type="SUPFAM" id="SSF53335">
    <property type="entry name" value="S-adenosyl-L-methionine-dependent methyltransferases"/>
    <property type="match status" value="1"/>
</dbReference>
<dbReference type="EMBL" id="LAZR01016028">
    <property type="protein sequence ID" value="KKM06300.1"/>
    <property type="molecule type" value="Genomic_DNA"/>
</dbReference>
<proteinExistence type="predicted"/>
<evidence type="ECO:0008006" key="2">
    <source>
        <dbReference type="Google" id="ProtNLM"/>
    </source>
</evidence>
<sequence length="178" mass="21098">MQYPSELEQFLLFMKNNHVKSYLEIGVGSGHLVSLVDGFLKPDKAYACDVRFPDCLKDHPSIEFCHDSCYGKHYLEWRNSLGHIDMVFVDAIHRRRFIRKDYNREKLFPHRFLAFHDIANKRYPKLSKFWKRKVAGQKIIFVNTNPEENLISLQKTKEKYAYKKKYGTSCGIGICWEK</sequence>
<evidence type="ECO:0000313" key="1">
    <source>
        <dbReference type="EMBL" id="KKM06300.1"/>
    </source>
</evidence>
<protein>
    <recommendedName>
        <fullName evidence="2">Class I SAM-dependent methyltransferase</fullName>
    </recommendedName>
</protein>
<comment type="caution">
    <text evidence="1">The sequence shown here is derived from an EMBL/GenBank/DDBJ whole genome shotgun (WGS) entry which is preliminary data.</text>
</comment>
<accession>A0A0F9H5I9</accession>
<reference evidence="1" key="1">
    <citation type="journal article" date="2015" name="Nature">
        <title>Complex archaea that bridge the gap between prokaryotes and eukaryotes.</title>
        <authorList>
            <person name="Spang A."/>
            <person name="Saw J.H."/>
            <person name="Jorgensen S.L."/>
            <person name="Zaremba-Niedzwiedzka K."/>
            <person name="Martijn J."/>
            <person name="Lind A.E."/>
            <person name="van Eijk R."/>
            <person name="Schleper C."/>
            <person name="Guy L."/>
            <person name="Ettema T.J."/>
        </authorList>
    </citation>
    <scope>NUCLEOTIDE SEQUENCE</scope>
</reference>
<dbReference type="InterPro" id="IPR029063">
    <property type="entry name" value="SAM-dependent_MTases_sf"/>
</dbReference>
<dbReference type="Gene3D" id="3.40.50.150">
    <property type="entry name" value="Vaccinia Virus protein VP39"/>
    <property type="match status" value="1"/>
</dbReference>
<organism evidence="1">
    <name type="scientific">marine sediment metagenome</name>
    <dbReference type="NCBI Taxonomy" id="412755"/>
    <lineage>
        <taxon>unclassified sequences</taxon>
        <taxon>metagenomes</taxon>
        <taxon>ecological metagenomes</taxon>
    </lineage>
</organism>
<name>A0A0F9H5I9_9ZZZZ</name>